<name>A0ABV5ZPM1_9PSEU</name>
<dbReference type="Proteomes" id="UP001589693">
    <property type="component" value="Unassembled WGS sequence"/>
</dbReference>
<protein>
    <recommendedName>
        <fullName evidence="4">Secreted protein</fullName>
    </recommendedName>
</protein>
<proteinExistence type="predicted"/>
<organism evidence="2 3">
    <name type="scientific">Allokutzneria oryzae</name>
    <dbReference type="NCBI Taxonomy" id="1378989"/>
    <lineage>
        <taxon>Bacteria</taxon>
        <taxon>Bacillati</taxon>
        <taxon>Actinomycetota</taxon>
        <taxon>Actinomycetes</taxon>
        <taxon>Pseudonocardiales</taxon>
        <taxon>Pseudonocardiaceae</taxon>
        <taxon>Allokutzneria</taxon>
    </lineage>
</organism>
<comment type="caution">
    <text evidence="2">The sequence shown here is derived from an EMBL/GenBank/DDBJ whole genome shotgun (WGS) entry which is preliminary data.</text>
</comment>
<keyword evidence="3" id="KW-1185">Reference proteome</keyword>
<evidence type="ECO:0000256" key="1">
    <source>
        <dbReference type="SAM" id="MobiDB-lite"/>
    </source>
</evidence>
<sequence>MKRRVGYLGLWLVATALSVVMAWLGLRSVLVAAAPGRLDLLDQLNASSGSAGHGQRGGSATDDVALGPATSVPGHSGALGGPPGPTGSRDIPGIPIQPPGPNPGDPVVTTAPPSTRPSQNGGGTPSSSNRPTGSNTTTTTSAAADPSLLGKPTEGQTRTIRTKGGDSTLRFAESDVSVVSAKPVSGHSVKVEQVSATSVVVTFASPTSVSRIQANWVEGPAWRITEIQT</sequence>
<feature type="compositionally biased region" description="Pro residues" evidence="1">
    <location>
        <begin position="95"/>
        <end position="104"/>
    </location>
</feature>
<dbReference type="RefSeq" id="WP_377849935.1">
    <property type="nucleotide sequence ID" value="NZ_JBHLZU010000002.1"/>
</dbReference>
<evidence type="ECO:0008006" key="4">
    <source>
        <dbReference type="Google" id="ProtNLM"/>
    </source>
</evidence>
<accession>A0ABV5ZPM1</accession>
<feature type="compositionally biased region" description="Low complexity" evidence="1">
    <location>
        <begin position="125"/>
        <end position="147"/>
    </location>
</feature>
<gene>
    <name evidence="2" type="ORF">ACFFQA_02645</name>
</gene>
<evidence type="ECO:0000313" key="3">
    <source>
        <dbReference type="Proteomes" id="UP001589693"/>
    </source>
</evidence>
<feature type="region of interest" description="Disordered" evidence="1">
    <location>
        <begin position="48"/>
        <end position="161"/>
    </location>
</feature>
<evidence type="ECO:0000313" key="2">
    <source>
        <dbReference type="EMBL" id="MFB9902830.1"/>
    </source>
</evidence>
<reference evidence="2 3" key="1">
    <citation type="submission" date="2024-09" db="EMBL/GenBank/DDBJ databases">
        <authorList>
            <person name="Sun Q."/>
            <person name="Mori K."/>
        </authorList>
    </citation>
    <scope>NUCLEOTIDE SEQUENCE [LARGE SCALE GENOMIC DNA]</scope>
    <source>
        <strain evidence="2 3">TBRC 7907</strain>
    </source>
</reference>
<dbReference type="EMBL" id="JBHLZU010000002">
    <property type="protein sequence ID" value="MFB9902830.1"/>
    <property type="molecule type" value="Genomic_DNA"/>
</dbReference>